<evidence type="ECO:0000256" key="1">
    <source>
        <dbReference type="ARBA" id="ARBA00022649"/>
    </source>
</evidence>
<accession>A0A1I3LK65</accession>
<evidence type="ECO:0000313" key="3">
    <source>
        <dbReference type="EMBL" id="SFI85148.1"/>
    </source>
</evidence>
<protein>
    <recommendedName>
        <fullName evidence="2">Toxin</fullName>
    </recommendedName>
</protein>
<dbReference type="RefSeq" id="WP_090677731.1">
    <property type="nucleotide sequence ID" value="NZ_FORU01000001.1"/>
</dbReference>
<keyword evidence="1" id="KW-1277">Toxin-antitoxin system</keyword>
<comment type="similarity">
    <text evidence="2">Belongs to the RelE toxin family.</text>
</comment>
<sequence length="99" mass="12164">MTYKISNKALFDIENIWLYTFETWSMEQADRYYNLILDEIEYLSQNPTSGKDYSHIRKAYYHSKVKSHYIFYRINSKENLIEIIRVLHEQMDIENRLND</sequence>
<organism evidence="3 4">
    <name type="scientific">Myroides guanonis</name>
    <dbReference type="NCBI Taxonomy" id="1150112"/>
    <lineage>
        <taxon>Bacteria</taxon>
        <taxon>Pseudomonadati</taxon>
        <taxon>Bacteroidota</taxon>
        <taxon>Flavobacteriia</taxon>
        <taxon>Flavobacteriales</taxon>
        <taxon>Flavobacteriaceae</taxon>
        <taxon>Myroides</taxon>
    </lineage>
</organism>
<gene>
    <name evidence="3" type="ORF">SAMN04487893_101369</name>
</gene>
<evidence type="ECO:0000313" key="4">
    <source>
        <dbReference type="Proteomes" id="UP000243887"/>
    </source>
</evidence>
<reference evidence="4" key="1">
    <citation type="submission" date="2016-10" db="EMBL/GenBank/DDBJ databases">
        <authorList>
            <person name="Varghese N."/>
            <person name="Submissions S."/>
        </authorList>
    </citation>
    <scope>NUCLEOTIDE SEQUENCE [LARGE SCALE GENOMIC DNA]</scope>
    <source>
        <strain evidence="4">DSM 26542</strain>
    </source>
</reference>
<name>A0A1I3LK65_9FLAO</name>
<proteinExistence type="inferred from homology"/>
<dbReference type="Pfam" id="PF05016">
    <property type="entry name" value="ParE_toxin"/>
    <property type="match status" value="1"/>
</dbReference>
<dbReference type="InterPro" id="IPR007712">
    <property type="entry name" value="RelE/ParE_toxin"/>
</dbReference>
<dbReference type="EMBL" id="FORU01000001">
    <property type="protein sequence ID" value="SFI85148.1"/>
    <property type="molecule type" value="Genomic_DNA"/>
</dbReference>
<keyword evidence="4" id="KW-1185">Reference proteome</keyword>
<dbReference type="PIRSF" id="PIRSF029218">
    <property type="entry name" value="ParE"/>
    <property type="match status" value="1"/>
</dbReference>
<dbReference type="Gene3D" id="3.30.2310.20">
    <property type="entry name" value="RelE-like"/>
    <property type="match status" value="1"/>
</dbReference>
<dbReference type="Proteomes" id="UP000243887">
    <property type="component" value="Unassembled WGS sequence"/>
</dbReference>
<evidence type="ECO:0000256" key="2">
    <source>
        <dbReference type="PIRNR" id="PIRNR029218"/>
    </source>
</evidence>
<dbReference type="InterPro" id="IPR028344">
    <property type="entry name" value="ParE1/4"/>
</dbReference>
<dbReference type="InterPro" id="IPR035093">
    <property type="entry name" value="RelE/ParE_toxin_dom_sf"/>
</dbReference>
<dbReference type="OrthoDB" id="7173315at2"/>
<dbReference type="AlphaFoldDB" id="A0A1I3LK65"/>